<comment type="cofactor">
    <cofactor evidence="1">
        <name>Fe cation</name>
        <dbReference type="ChEBI" id="CHEBI:24875"/>
    </cofactor>
</comment>
<keyword evidence="7 17" id="KW-1133">Transmembrane helix</keyword>
<evidence type="ECO:0000256" key="2">
    <source>
        <dbReference type="ARBA" id="ARBA00004370"/>
    </source>
</evidence>
<dbReference type="EC" id="1.14.19.21" evidence="14"/>
<dbReference type="UniPathway" id="UPA01020"/>
<evidence type="ECO:0000256" key="10">
    <source>
        <dbReference type="ARBA" id="ARBA00023014"/>
    </source>
</evidence>
<dbReference type="STRING" id="32264.T1JY35"/>
<dbReference type="InterPro" id="IPR050584">
    <property type="entry name" value="Cholesterol_7-desaturase"/>
</dbReference>
<keyword evidence="20" id="KW-1185">Reference proteome</keyword>
<dbReference type="InterPro" id="IPR036922">
    <property type="entry name" value="Rieske_2Fe-2S_sf"/>
</dbReference>
<keyword evidence="8" id="KW-0560">Oxidoreductase</keyword>
<evidence type="ECO:0000313" key="20">
    <source>
        <dbReference type="Proteomes" id="UP000015104"/>
    </source>
</evidence>
<evidence type="ECO:0000313" key="19">
    <source>
        <dbReference type="EnsemblMetazoa" id="tetur02g14190.1"/>
    </source>
</evidence>
<comment type="catalytic activity">
    <reaction evidence="15">
        <text>cholesterol + NADH + O2 + H(+) = 7-dehydrocholesterol + NAD(+) + 2 H2O</text>
        <dbReference type="Rhea" id="RHEA:51644"/>
        <dbReference type="ChEBI" id="CHEBI:15377"/>
        <dbReference type="ChEBI" id="CHEBI:15378"/>
        <dbReference type="ChEBI" id="CHEBI:15379"/>
        <dbReference type="ChEBI" id="CHEBI:16113"/>
        <dbReference type="ChEBI" id="CHEBI:17759"/>
        <dbReference type="ChEBI" id="CHEBI:57540"/>
        <dbReference type="ChEBI" id="CHEBI:57945"/>
        <dbReference type="EC" id="1.14.19.21"/>
    </reaction>
    <physiologicalReaction direction="left-to-right" evidence="15">
        <dbReference type="Rhea" id="RHEA:51645"/>
    </physiologicalReaction>
</comment>
<evidence type="ECO:0000256" key="1">
    <source>
        <dbReference type="ARBA" id="ARBA00001962"/>
    </source>
</evidence>
<keyword evidence="6" id="KW-0479">Metal-binding</keyword>
<reference evidence="20" key="1">
    <citation type="submission" date="2011-08" db="EMBL/GenBank/DDBJ databases">
        <authorList>
            <person name="Rombauts S."/>
        </authorList>
    </citation>
    <scope>NUCLEOTIDE SEQUENCE</scope>
    <source>
        <strain evidence="20">London</strain>
    </source>
</reference>
<dbReference type="PROSITE" id="PS51296">
    <property type="entry name" value="RIESKE"/>
    <property type="match status" value="1"/>
</dbReference>
<dbReference type="GO" id="GO:0046872">
    <property type="term" value="F:metal ion binding"/>
    <property type="evidence" value="ECO:0007669"/>
    <property type="project" value="UniProtKB-KW"/>
</dbReference>
<accession>T1JY35</accession>
<dbReference type="SUPFAM" id="SSF50022">
    <property type="entry name" value="ISP domain"/>
    <property type="match status" value="1"/>
</dbReference>
<dbReference type="eggNOG" id="ENOG502QS20">
    <property type="taxonomic scope" value="Eukaryota"/>
</dbReference>
<comment type="catalytic activity">
    <reaction evidence="16">
        <text>cholesterol + NADPH + O2 + H(+) = 7-dehydrocholesterol + NADP(+) + 2 H2O</text>
        <dbReference type="Rhea" id="RHEA:45024"/>
        <dbReference type="ChEBI" id="CHEBI:15377"/>
        <dbReference type="ChEBI" id="CHEBI:15378"/>
        <dbReference type="ChEBI" id="CHEBI:15379"/>
        <dbReference type="ChEBI" id="CHEBI:16113"/>
        <dbReference type="ChEBI" id="CHEBI:17759"/>
        <dbReference type="ChEBI" id="CHEBI:57783"/>
        <dbReference type="ChEBI" id="CHEBI:58349"/>
        <dbReference type="EC" id="1.14.19.21"/>
    </reaction>
    <physiologicalReaction direction="left-to-right" evidence="16">
        <dbReference type="Rhea" id="RHEA:45025"/>
    </physiologicalReaction>
</comment>
<dbReference type="InterPro" id="IPR017941">
    <property type="entry name" value="Rieske_2Fe-2S"/>
</dbReference>
<dbReference type="GO" id="GO:0008203">
    <property type="term" value="P:cholesterol metabolic process"/>
    <property type="evidence" value="ECO:0007669"/>
    <property type="project" value="InterPro"/>
</dbReference>
<dbReference type="Pfam" id="PF19298">
    <property type="entry name" value="KshA_C"/>
    <property type="match status" value="1"/>
</dbReference>
<evidence type="ECO:0000256" key="6">
    <source>
        <dbReference type="ARBA" id="ARBA00022723"/>
    </source>
</evidence>
<sequence length="385" mass="44958">MRFDGLLDVSEDYLLLVYQNLSVQLIVYLIALTFVFWAVIVLTSPVNLIRDFSRTDVNLNRLKKPTSFPNGWISVCESQHLKNNKIERFDFWADFSVGGKIVKKRDSDCVRCPFHGWIFRANDGLCLEVPYPPNGVKVKVWKCLEMSGFIYIWHHSEDEDPTWTPPDIDHISTKKWKYFGRTEHSLNCLLQVSRVNMLLYLPLQYQSSFQEIPENGADSAHLNEIHAPSFMLGGKVQAAKNSVIDAFSHSWEITWQKGASNEIEQIGPAIVNLFFNFNLFGIQFEGCFIQSVIPLAIDKQKIIHHLYMEPKWISSLLAQFFLRVEAINHGNIKLLERDIQVWSNKIYLKNPNLVKEEKQIVAFRRWYSQFFSDPKEPQYKFEDLW</sequence>
<evidence type="ECO:0000256" key="8">
    <source>
        <dbReference type="ARBA" id="ARBA00023002"/>
    </source>
</evidence>
<name>T1JY35_TETUR</name>
<comment type="subcellular location">
    <subcellularLocation>
        <location evidence="2">Membrane</location>
    </subcellularLocation>
</comment>
<dbReference type="Gene3D" id="3.90.380.10">
    <property type="entry name" value="Naphthalene 1,2-dioxygenase Alpha Subunit, Chain A, domain 1"/>
    <property type="match status" value="1"/>
</dbReference>
<evidence type="ECO:0000256" key="11">
    <source>
        <dbReference type="ARBA" id="ARBA00023136"/>
    </source>
</evidence>
<dbReference type="Proteomes" id="UP000015104">
    <property type="component" value="Unassembled WGS sequence"/>
</dbReference>
<dbReference type="PANTHER" id="PTHR21266:SF32">
    <property type="entry name" value="CHOLESTEROL 7-DESATURASE NVD"/>
    <property type="match status" value="1"/>
</dbReference>
<evidence type="ECO:0000256" key="17">
    <source>
        <dbReference type="SAM" id="Phobius"/>
    </source>
</evidence>
<dbReference type="PANTHER" id="PTHR21266">
    <property type="entry name" value="IRON-SULFUR DOMAIN CONTAINING PROTEIN"/>
    <property type="match status" value="1"/>
</dbReference>
<comment type="pathway">
    <text evidence="3">Hormone biosynthesis.</text>
</comment>
<keyword evidence="4 17" id="KW-0812">Transmembrane</keyword>
<comment type="similarity">
    <text evidence="13">Belongs to the cholesterol 7-desaturase family.</text>
</comment>
<proteinExistence type="inferred from homology"/>
<keyword evidence="5" id="KW-0001">2Fe-2S</keyword>
<dbReference type="Gene3D" id="2.102.10.10">
    <property type="entry name" value="Rieske [2Fe-2S] iron-sulphur domain"/>
    <property type="match status" value="1"/>
</dbReference>
<dbReference type="GO" id="GO:0051537">
    <property type="term" value="F:2 iron, 2 sulfur cluster binding"/>
    <property type="evidence" value="ECO:0007669"/>
    <property type="project" value="UniProtKB-KW"/>
</dbReference>
<evidence type="ECO:0000256" key="15">
    <source>
        <dbReference type="ARBA" id="ARBA00047853"/>
    </source>
</evidence>
<feature type="transmembrane region" description="Helical" evidence="17">
    <location>
        <begin position="25"/>
        <end position="49"/>
    </location>
</feature>
<evidence type="ECO:0000256" key="3">
    <source>
        <dbReference type="ARBA" id="ARBA00004972"/>
    </source>
</evidence>
<dbReference type="EnsemblMetazoa" id="tetur02g14190.1">
    <property type="protein sequence ID" value="tetur02g14190.1"/>
    <property type="gene ID" value="tetur02g14190"/>
</dbReference>
<dbReference type="GO" id="GO:0170056">
    <property type="term" value="F:cholesterol 7-desaturase [NAD(P)H] activity"/>
    <property type="evidence" value="ECO:0007669"/>
    <property type="project" value="UniProtKB-EC"/>
</dbReference>
<evidence type="ECO:0000256" key="16">
    <source>
        <dbReference type="ARBA" id="ARBA00049548"/>
    </source>
</evidence>
<feature type="domain" description="Rieske" evidence="18">
    <location>
        <begin position="98"/>
        <end position="152"/>
    </location>
</feature>
<comment type="pathway">
    <text evidence="12">Steroid hormone biosynthesis; dafachronic acid biosynthesis.</text>
</comment>
<dbReference type="InterPro" id="IPR045605">
    <property type="entry name" value="KshA-like_C"/>
</dbReference>
<evidence type="ECO:0000256" key="7">
    <source>
        <dbReference type="ARBA" id="ARBA00022989"/>
    </source>
</evidence>
<evidence type="ECO:0000256" key="4">
    <source>
        <dbReference type="ARBA" id="ARBA00022692"/>
    </source>
</evidence>
<dbReference type="GO" id="GO:0005737">
    <property type="term" value="C:cytoplasm"/>
    <property type="evidence" value="ECO:0007669"/>
    <property type="project" value="TreeGrafter"/>
</dbReference>
<keyword evidence="10" id="KW-0411">Iron-sulfur</keyword>
<organism evidence="19 20">
    <name type="scientific">Tetranychus urticae</name>
    <name type="common">Two-spotted spider mite</name>
    <dbReference type="NCBI Taxonomy" id="32264"/>
    <lineage>
        <taxon>Eukaryota</taxon>
        <taxon>Metazoa</taxon>
        <taxon>Ecdysozoa</taxon>
        <taxon>Arthropoda</taxon>
        <taxon>Chelicerata</taxon>
        <taxon>Arachnida</taxon>
        <taxon>Acari</taxon>
        <taxon>Acariformes</taxon>
        <taxon>Trombidiformes</taxon>
        <taxon>Prostigmata</taxon>
        <taxon>Eleutherengona</taxon>
        <taxon>Raphignathae</taxon>
        <taxon>Tetranychoidea</taxon>
        <taxon>Tetranychidae</taxon>
        <taxon>Tetranychus</taxon>
    </lineage>
</organism>
<dbReference type="EMBL" id="CAEY01000840">
    <property type="status" value="NOT_ANNOTATED_CDS"/>
    <property type="molecule type" value="Genomic_DNA"/>
</dbReference>
<keyword evidence="9" id="KW-0408">Iron</keyword>
<evidence type="ECO:0000256" key="14">
    <source>
        <dbReference type="ARBA" id="ARBA00026095"/>
    </source>
</evidence>
<dbReference type="AlphaFoldDB" id="T1JY35"/>
<reference evidence="19" key="2">
    <citation type="submission" date="2015-06" db="UniProtKB">
        <authorList>
            <consortium name="EnsemblMetazoa"/>
        </authorList>
    </citation>
    <scope>IDENTIFICATION</scope>
</reference>
<protein>
    <recommendedName>
        <fullName evidence="14">cholesterol 7-desaturase</fullName>
        <ecNumber evidence="14">1.14.19.21</ecNumber>
    </recommendedName>
</protein>
<evidence type="ECO:0000256" key="5">
    <source>
        <dbReference type="ARBA" id="ARBA00022714"/>
    </source>
</evidence>
<evidence type="ECO:0000256" key="9">
    <source>
        <dbReference type="ARBA" id="ARBA00023004"/>
    </source>
</evidence>
<evidence type="ECO:0000259" key="18">
    <source>
        <dbReference type="PROSITE" id="PS51296"/>
    </source>
</evidence>
<dbReference type="HOGENOM" id="CLU_037178_0_0_1"/>
<dbReference type="GO" id="GO:0016020">
    <property type="term" value="C:membrane"/>
    <property type="evidence" value="ECO:0007669"/>
    <property type="project" value="UniProtKB-SubCell"/>
</dbReference>
<evidence type="ECO:0000256" key="12">
    <source>
        <dbReference type="ARBA" id="ARBA00025712"/>
    </source>
</evidence>
<evidence type="ECO:0000256" key="13">
    <source>
        <dbReference type="ARBA" id="ARBA00025729"/>
    </source>
</evidence>
<keyword evidence="11 17" id="KW-0472">Membrane</keyword>